<keyword evidence="2 7" id="KW-0812">Transmembrane</keyword>
<dbReference type="InterPro" id="IPR043203">
    <property type="entry name" value="VGCC_Ca_Na"/>
</dbReference>
<feature type="domain" description="EF-hand" evidence="8">
    <location>
        <begin position="521"/>
        <end position="556"/>
    </location>
</feature>
<dbReference type="Gene3D" id="1.20.120.350">
    <property type="entry name" value="Voltage-gated potassium channels. Chain C"/>
    <property type="match status" value="1"/>
</dbReference>
<proteinExistence type="predicted"/>
<keyword evidence="10" id="KW-1185">Reference proteome</keyword>
<dbReference type="InterPro" id="IPR002048">
    <property type="entry name" value="EF_hand_dom"/>
</dbReference>
<feature type="transmembrane region" description="Helical" evidence="7">
    <location>
        <begin position="248"/>
        <end position="269"/>
    </location>
</feature>
<evidence type="ECO:0000256" key="2">
    <source>
        <dbReference type="ARBA" id="ARBA00022692"/>
    </source>
</evidence>
<feature type="region of interest" description="Disordered" evidence="6">
    <location>
        <begin position="969"/>
        <end position="1150"/>
    </location>
</feature>
<evidence type="ECO:0000256" key="6">
    <source>
        <dbReference type="SAM" id="MobiDB-lite"/>
    </source>
</evidence>
<feature type="compositionally biased region" description="Polar residues" evidence="6">
    <location>
        <begin position="837"/>
        <end position="849"/>
    </location>
</feature>
<dbReference type="SUPFAM" id="SSF47473">
    <property type="entry name" value="EF-hand"/>
    <property type="match status" value="1"/>
</dbReference>
<feature type="compositionally biased region" description="Low complexity" evidence="6">
    <location>
        <begin position="94"/>
        <end position="107"/>
    </location>
</feature>
<protein>
    <submittedName>
        <fullName evidence="9">Catsper1 protein</fullName>
    </submittedName>
</protein>
<feature type="transmembrane region" description="Helical" evidence="7">
    <location>
        <begin position="431"/>
        <end position="454"/>
    </location>
</feature>
<dbReference type="GO" id="GO:0005509">
    <property type="term" value="F:calcium ion binding"/>
    <property type="evidence" value="ECO:0007669"/>
    <property type="project" value="InterPro"/>
</dbReference>
<dbReference type="InterPro" id="IPR011992">
    <property type="entry name" value="EF-hand-dom_pair"/>
</dbReference>
<feature type="compositionally biased region" description="Polar residues" evidence="6">
    <location>
        <begin position="1027"/>
        <end position="1039"/>
    </location>
</feature>
<organism evidence="9 10">
    <name type="scientific">Symbiodinium pilosum</name>
    <name type="common">Dinoflagellate</name>
    <dbReference type="NCBI Taxonomy" id="2952"/>
    <lineage>
        <taxon>Eukaryota</taxon>
        <taxon>Sar</taxon>
        <taxon>Alveolata</taxon>
        <taxon>Dinophyceae</taxon>
        <taxon>Suessiales</taxon>
        <taxon>Symbiodiniaceae</taxon>
        <taxon>Symbiodinium</taxon>
    </lineage>
</organism>
<dbReference type="GO" id="GO:0005248">
    <property type="term" value="F:voltage-gated sodium channel activity"/>
    <property type="evidence" value="ECO:0007669"/>
    <property type="project" value="TreeGrafter"/>
</dbReference>
<dbReference type="EMBL" id="CAJNIZ010014803">
    <property type="protein sequence ID" value="CAE7366541.1"/>
    <property type="molecule type" value="Genomic_DNA"/>
</dbReference>
<evidence type="ECO:0000259" key="8">
    <source>
        <dbReference type="PROSITE" id="PS50222"/>
    </source>
</evidence>
<dbReference type="AlphaFoldDB" id="A0A812Q6R7"/>
<gene>
    <name evidence="9" type="primary">Catsper1</name>
    <name evidence="9" type="ORF">SPIL2461_LOCUS8855</name>
</gene>
<evidence type="ECO:0000313" key="9">
    <source>
        <dbReference type="EMBL" id="CAE7366541.1"/>
    </source>
</evidence>
<dbReference type="SUPFAM" id="SSF81324">
    <property type="entry name" value="Voltage-gated potassium channels"/>
    <property type="match status" value="1"/>
</dbReference>
<sequence>MEGGEGENGGWDRLWSAQSERVAEMQRMLKSACRDAASLTEQAEALNATACSEDPGNGPLNASAQLPASAQAAVSPACAQAQVIRPGQASIAPKQAAQAWPQQPLPADEGAGSYPPETSQLSGQGSAADANKEVVQLSAVHHEEITNVSNEGKVKPEEDKGVAKNERALKGGYRTVQVDTLGASRPGKEAQPNKEGQEGRPNQDAQPEVDLPVTDKLPFNMFVLATTFLNILVIGLEQDLNEDGSGIIWFILECLFVILFIIELGIRWGSLKRRSTFFQDGWNICDILLVLAAAVDCFVLSLIGIGGQIRFFTVLRALRVIRFVRLVRMFSAFRELWLLVGGLTNSVKALSWVGLVVFMLIYVCGIICTAEIGQNDETYAIGPSYNGEVWPYKQYFGTVFKSMFTLLQVLTLDGWCDDIVRHVVYRQPIMGVFFICFILVTSFGLMNVVVGIIVENTLAAAQVVDKRKEEKLARHRKDTVQQLVAILSRSDSKRSGLISLEDLRAANQSVIVQKKFESIGLDFEEVEHVFTLLDVDRSGKIELVRFENACRELVGGGKRRDIAQVEVNMGTLANRLDKLDNKFTVIEREVATIAAMTEDFVHNTASSFALQCTFGSQFDISQGTTRLLQSGSFLGLSAFAMQQARLSFRASCHVEKFGYLRQQELKSQLSRAESQLRRLSPHAVCPPSDNVPRILYNVPSLTAEALLSGARKLFRDPHSFTSKLCGMVAFSSDEAKKLAPFLTSCSQFRRVREKEVNECYEALHGWLSAFYTYSSVSDQVVITLQQLEKQEWLLRRLNNQASDVLLVPSVPASSCSTTTGGAPAPQVASTAAPAVSSRMSQPVTSNKPSVASARVTASPLSRSRRGLQGLPSGPTPLRPALGRRASAAWSAEEGTHGAHSRSQSPVQATRTGGVRPRAISSVAFGSPPIVSARSAAATSLGKASASATGSARTRADTCGFFAGSASTEGLARVHSDKALTRSPRTVPRHDSRSPSPGTGRVSPSVPQRPRPPAQTFRVRRDARPISPSASEGVISTAQRMVSAPTELASRSVAVRTSTKTSVTSARVSSTRHSANAPPGRSQQAFHAGAKPAAARQGSPDKGGGVSREAGAVEATPRTVGQKLQVSATRRDDSALDDSDGDESCGPHRRQLSEKQYEALVRCAQQVVALSGVGSGSLLPAPAR</sequence>
<dbReference type="PANTHER" id="PTHR10037:SF62">
    <property type="entry name" value="SODIUM CHANNEL PROTEIN 60E"/>
    <property type="match status" value="1"/>
</dbReference>
<dbReference type="InterPro" id="IPR027359">
    <property type="entry name" value="Volt_channel_dom_sf"/>
</dbReference>
<feature type="region of interest" description="Disordered" evidence="6">
    <location>
        <begin position="143"/>
        <end position="166"/>
    </location>
</feature>
<feature type="compositionally biased region" description="Low complexity" evidence="6">
    <location>
        <begin position="1049"/>
        <end position="1074"/>
    </location>
</feature>
<feature type="compositionally biased region" description="Basic and acidic residues" evidence="6">
    <location>
        <begin position="152"/>
        <end position="166"/>
    </location>
</feature>
<name>A0A812Q6R7_SYMPI</name>
<evidence type="ECO:0000256" key="7">
    <source>
        <dbReference type="SAM" id="Phobius"/>
    </source>
</evidence>
<comment type="subcellular location">
    <subcellularLocation>
        <location evidence="1">Membrane</location>
        <topology evidence="1">Multi-pass membrane protein</topology>
    </subcellularLocation>
</comment>
<dbReference type="Proteomes" id="UP000649617">
    <property type="component" value="Unassembled WGS sequence"/>
</dbReference>
<reference evidence="9" key="1">
    <citation type="submission" date="2021-02" db="EMBL/GenBank/DDBJ databases">
        <authorList>
            <person name="Dougan E. K."/>
            <person name="Rhodes N."/>
            <person name="Thang M."/>
            <person name="Chan C."/>
        </authorList>
    </citation>
    <scope>NUCLEOTIDE SEQUENCE</scope>
</reference>
<keyword evidence="5" id="KW-0175">Coiled coil</keyword>
<feature type="transmembrane region" description="Helical" evidence="7">
    <location>
        <begin position="217"/>
        <end position="236"/>
    </location>
</feature>
<feature type="region of interest" description="Disordered" evidence="6">
    <location>
        <begin position="815"/>
        <end position="914"/>
    </location>
</feature>
<dbReference type="InterPro" id="IPR005821">
    <property type="entry name" value="Ion_trans_dom"/>
</dbReference>
<feature type="compositionally biased region" description="Polar residues" evidence="6">
    <location>
        <begin position="116"/>
        <end position="125"/>
    </location>
</feature>
<evidence type="ECO:0000256" key="3">
    <source>
        <dbReference type="ARBA" id="ARBA00022989"/>
    </source>
</evidence>
<dbReference type="Gene3D" id="1.10.238.10">
    <property type="entry name" value="EF-hand"/>
    <property type="match status" value="1"/>
</dbReference>
<feature type="compositionally biased region" description="Basic and acidic residues" evidence="6">
    <location>
        <begin position="186"/>
        <end position="198"/>
    </location>
</feature>
<feature type="compositionally biased region" description="Polar residues" evidence="6">
    <location>
        <begin position="900"/>
        <end position="910"/>
    </location>
</feature>
<dbReference type="PROSITE" id="PS50222">
    <property type="entry name" value="EF_HAND_2"/>
    <property type="match status" value="1"/>
</dbReference>
<feature type="coiled-coil region" evidence="5">
    <location>
        <begin position="22"/>
        <end position="49"/>
    </location>
</feature>
<evidence type="ECO:0000256" key="5">
    <source>
        <dbReference type="SAM" id="Coils"/>
    </source>
</evidence>
<feature type="region of interest" description="Disordered" evidence="6">
    <location>
        <begin position="180"/>
        <end position="210"/>
    </location>
</feature>
<keyword evidence="3 7" id="KW-1133">Transmembrane helix</keyword>
<dbReference type="PANTHER" id="PTHR10037">
    <property type="entry name" value="VOLTAGE-GATED CATION CHANNEL CALCIUM AND SODIUM"/>
    <property type="match status" value="1"/>
</dbReference>
<keyword evidence="4 7" id="KW-0472">Membrane</keyword>
<dbReference type="Pfam" id="PF00520">
    <property type="entry name" value="Ion_trans"/>
    <property type="match status" value="1"/>
</dbReference>
<evidence type="ECO:0000313" key="10">
    <source>
        <dbReference type="Proteomes" id="UP000649617"/>
    </source>
</evidence>
<evidence type="ECO:0000256" key="4">
    <source>
        <dbReference type="ARBA" id="ARBA00023136"/>
    </source>
</evidence>
<evidence type="ECO:0000256" key="1">
    <source>
        <dbReference type="ARBA" id="ARBA00004141"/>
    </source>
</evidence>
<dbReference type="Gene3D" id="1.10.287.70">
    <property type="match status" value="1"/>
</dbReference>
<feature type="transmembrane region" description="Helical" evidence="7">
    <location>
        <begin position="281"/>
        <end position="305"/>
    </location>
</feature>
<accession>A0A812Q6R7</accession>
<dbReference type="GO" id="GO:0001518">
    <property type="term" value="C:voltage-gated sodium channel complex"/>
    <property type="evidence" value="ECO:0007669"/>
    <property type="project" value="TreeGrafter"/>
</dbReference>
<feature type="region of interest" description="Disordered" evidence="6">
    <location>
        <begin position="94"/>
        <end position="130"/>
    </location>
</feature>
<dbReference type="OrthoDB" id="431647at2759"/>
<comment type="caution">
    <text evidence="9">The sequence shown here is derived from an EMBL/GenBank/DDBJ whole genome shotgun (WGS) entry which is preliminary data.</text>
</comment>
<feature type="transmembrane region" description="Helical" evidence="7">
    <location>
        <begin position="349"/>
        <end position="370"/>
    </location>
</feature>